<protein>
    <submittedName>
        <fullName evidence="3">Uncharacterized protein</fullName>
    </submittedName>
</protein>
<comment type="caution">
    <text evidence="3">The sequence shown here is derived from an EMBL/GenBank/DDBJ whole genome shotgun (WGS) entry which is preliminary data.</text>
</comment>
<evidence type="ECO:0000256" key="2">
    <source>
        <dbReference type="SAM" id="MobiDB-lite"/>
    </source>
</evidence>
<proteinExistence type="predicted"/>
<gene>
    <name evidence="3" type="ORF">LTR05_006778</name>
</gene>
<feature type="region of interest" description="Disordered" evidence="2">
    <location>
        <begin position="223"/>
        <end position="255"/>
    </location>
</feature>
<dbReference type="PANTHER" id="PTHR40130">
    <property type="entry name" value="EXPRESSED PROTEIN"/>
    <property type="match status" value="1"/>
</dbReference>
<sequence length="532" mass="57795">MESAPLTLAYTHARNAAQETKRANPVAASEEHDLAAAEFATAAASTTDQEALRVLHLLEQHHKQLALILKDSHAKPSRHTEVDKKQTATEADRTDDSPQPPRLPHVARNTARDLSSSIASNLATKRGIPSVRQKRNIPALPLVSNEYADGAFTQDSPQGRKVLGPAGDQQVTRPSWAPPASVVPQADTASSNASSPFQQFYNKFEGVISTLTAPLAFASLPLSQPPAYQKEDGTTSTSRRPSTKVLPKSDPSPAALDYSQLISNAALRAVRDNNDSGYSRPHESFLLVPTSGGTMSYADITAANYVDRELARNRHHGRVLSNASNDDFVDASSQILSHPSGSLLQATQKMAGRSLSNADKWQSQILPNGQTAEEIVLQNQVLRKTLNDVGKRLHSFELASQDMRLAQSRHSLQLSPITTPENSRGKMLPVSSGRSNDAGVRMAQQRIEELEEALRKNDRRLSKREDENVKLKETLAKYREKWEGLKAGAKARREQAGGGDKLRRASSTATAVAVVTPTKDRDKAAQEQSSGG</sequence>
<feature type="coiled-coil region" evidence="1">
    <location>
        <begin position="440"/>
        <end position="481"/>
    </location>
</feature>
<feature type="region of interest" description="Disordered" evidence="2">
    <location>
        <begin position="416"/>
        <end position="438"/>
    </location>
</feature>
<reference evidence="3 4" key="1">
    <citation type="submission" date="2023-08" db="EMBL/GenBank/DDBJ databases">
        <title>Black Yeasts Isolated from many extreme environments.</title>
        <authorList>
            <person name="Coleine C."/>
            <person name="Stajich J.E."/>
            <person name="Selbmann L."/>
        </authorList>
    </citation>
    <scope>NUCLEOTIDE SEQUENCE [LARGE SCALE GENOMIC DNA]</scope>
    <source>
        <strain evidence="3 4">CCFEE 5910</strain>
    </source>
</reference>
<keyword evidence="4" id="KW-1185">Reference proteome</keyword>
<organism evidence="3 4">
    <name type="scientific">Lithohypha guttulata</name>
    <dbReference type="NCBI Taxonomy" id="1690604"/>
    <lineage>
        <taxon>Eukaryota</taxon>
        <taxon>Fungi</taxon>
        <taxon>Dikarya</taxon>
        <taxon>Ascomycota</taxon>
        <taxon>Pezizomycotina</taxon>
        <taxon>Eurotiomycetes</taxon>
        <taxon>Chaetothyriomycetidae</taxon>
        <taxon>Chaetothyriales</taxon>
        <taxon>Trichomeriaceae</taxon>
        <taxon>Lithohypha</taxon>
    </lineage>
</organism>
<dbReference type="Proteomes" id="UP001309876">
    <property type="component" value="Unassembled WGS sequence"/>
</dbReference>
<feature type="compositionally biased region" description="Basic and acidic residues" evidence="2">
    <location>
        <begin position="71"/>
        <end position="96"/>
    </location>
</feature>
<dbReference type="EMBL" id="JAVRRJ010000007">
    <property type="protein sequence ID" value="KAK5082897.1"/>
    <property type="molecule type" value="Genomic_DNA"/>
</dbReference>
<feature type="region of interest" description="Disordered" evidence="2">
    <location>
        <begin position="484"/>
        <end position="532"/>
    </location>
</feature>
<dbReference type="AlphaFoldDB" id="A0AAN7Y4R2"/>
<name>A0AAN7Y4R2_9EURO</name>
<feature type="compositionally biased region" description="Basic and acidic residues" evidence="2">
    <location>
        <begin position="491"/>
        <end position="503"/>
    </location>
</feature>
<evidence type="ECO:0000313" key="3">
    <source>
        <dbReference type="EMBL" id="KAK5082897.1"/>
    </source>
</evidence>
<feature type="region of interest" description="Disordered" evidence="2">
    <location>
        <begin position="150"/>
        <end position="193"/>
    </location>
</feature>
<accession>A0AAN7Y4R2</accession>
<keyword evidence="1" id="KW-0175">Coiled coil</keyword>
<feature type="region of interest" description="Disordered" evidence="2">
    <location>
        <begin position="71"/>
        <end position="115"/>
    </location>
</feature>
<dbReference type="PANTHER" id="PTHR40130:SF1">
    <property type="entry name" value="SPINDLE POLE BODY-ASSOCIATED PROTEIN CUT12 DOMAIN-CONTAINING PROTEIN"/>
    <property type="match status" value="1"/>
</dbReference>
<evidence type="ECO:0000313" key="4">
    <source>
        <dbReference type="Proteomes" id="UP001309876"/>
    </source>
</evidence>
<evidence type="ECO:0000256" key="1">
    <source>
        <dbReference type="SAM" id="Coils"/>
    </source>
</evidence>